<dbReference type="SMART" id="SM00248">
    <property type="entry name" value="ANK"/>
    <property type="match status" value="17"/>
</dbReference>
<dbReference type="InterPro" id="IPR011029">
    <property type="entry name" value="DEATH-like_dom_sf"/>
</dbReference>
<dbReference type="Gene3D" id="3.40.50.300">
    <property type="entry name" value="P-loop containing nucleotide triphosphate hydrolases"/>
    <property type="match status" value="2"/>
</dbReference>
<dbReference type="Pfam" id="PF12796">
    <property type="entry name" value="Ank_2"/>
    <property type="match status" value="4"/>
</dbReference>
<feature type="repeat" description="ANK" evidence="3">
    <location>
        <begin position="1992"/>
        <end position="2024"/>
    </location>
</feature>
<gene>
    <name evidence="5" type="ORF">BaRGS_00013028</name>
</gene>
<feature type="repeat" description="ANK" evidence="3">
    <location>
        <begin position="934"/>
        <end position="966"/>
    </location>
</feature>
<keyword evidence="1" id="KW-0677">Repeat</keyword>
<dbReference type="PROSITE" id="PS50088">
    <property type="entry name" value="ANK_REPEAT"/>
    <property type="match status" value="14"/>
</dbReference>
<dbReference type="EMBL" id="JACVVK020000072">
    <property type="protein sequence ID" value="KAK7495808.1"/>
    <property type="molecule type" value="Genomic_DNA"/>
</dbReference>
<feature type="repeat" description="ANK" evidence="3">
    <location>
        <begin position="967"/>
        <end position="999"/>
    </location>
</feature>
<evidence type="ECO:0000256" key="2">
    <source>
        <dbReference type="ARBA" id="ARBA00023043"/>
    </source>
</evidence>
<dbReference type="InterPro" id="IPR001315">
    <property type="entry name" value="CARD"/>
</dbReference>
<dbReference type="Pfam" id="PF00023">
    <property type="entry name" value="Ank"/>
    <property type="match status" value="2"/>
</dbReference>
<name>A0ABD0L9E9_9CAEN</name>
<dbReference type="SUPFAM" id="SSF48403">
    <property type="entry name" value="Ankyrin repeat"/>
    <property type="match status" value="4"/>
</dbReference>
<dbReference type="PROSITE" id="PS50297">
    <property type="entry name" value="ANK_REP_REGION"/>
    <property type="match status" value="13"/>
</dbReference>
<feature type="domain" description="AAA+ ATPase" evidence="4">
    <location>
        <begin position="1303"/>
        <end position="1439"/>
    </location>
</feature>
<dbReference type="InterPro" id="IPR049050">
    <property type="entry name" value="nSTAND3"/>
</dbReference>
<evidence type="ECO:0000256" key="1">
    <source>
        <dbReference type="ARBA" id="ARBA00022737"/>
    </source>
</evidence>
<reference evidence="5 6" key="1">
    <citation type="journal article" date="2023" name="Sci. Data">
        <title>Genome assembly of the Korean intertidal mud-creeper Batillaria attramentaria.</title>
        <authorList>
            <person name="Patra A.K."/>
            <person name="Ho P.T."/>
            <person name="Jun S."/>
            <person name="Lee S.J."/>
            <person name="Kim Y."/>
            <person name="Won Y.J."/>
        </authorList>
    </citation>
    <scope>NUCLEOTIDE SEQUENCE [LARGE SCALE GENOMIC DNA]</scope>
    <source>
        <strain evidence="5">Wonlab-2016</strain>
    </source>
</reference>
<feature type="repeat" description="ANK" evidence="3">
    <location>
        <begin position="736"/>
        <end position="765"/>
    </location>
</feature>
<keyword evidence="6" id="KW-1185">Reference proteome</keyword>
<dbReference type="InterPro" id="IPR027417">
    <property type="entry name" value="P-loop_NTPase"/>
</dbReference>
<dbReference type="CDD" id="cd01671">
    <property type="entry name" value="CARD"/>
    <property type="match status" value="1"/>
</dbReference>
<feature type="repeat" description="ANK" evidence="3">
    <location>
        <begin position="2058"/>
        <end position="2090"/>
    </location>
</feature>
<dbReference type="InterPro" id="IPR003593">
    <property type="entry name" value="AAA+_ATPase"/>
</dbReference>
<dbReference type="Gene3D" id="1.25.40.20">
    <property type="entry name" value="Ankyrin repeat-containing domain"/>
    <property type="match status" value="7"/>
</dbReference>
<dbReference type="Pfam" id="PF00619">
    <property type="entry name" value="CARD"/>
    <property type="match status" value="1"/>
</dbReference>
<evidence type="ECO:0000313" key="6">
    <source>
        <dbReference type="Proteomes" id="UP001519460"/>
    </source>
</evidence>
<dbReference type="InterPro" id="IPR036770">
    <property type="entry name" value="Ankyrin_rpt-contain_sf"/>
</dbReference>
<evidence type="ECO:0000256" key="3">
    <source>
        <dbReference type="PROSITE-ProRule" id="PRU00023"/>
    </source>
</evidence>
<dbReference type="PANTHER" id="PTHR24126">
    <property type="entry name" value="ANKYRIN REPEAT, PH AND SEC7 DOMAIN CONTAINING PROTEIN SECG-RELATED"/>
    <property type="match status" value="1"/>
</dbReference>
<dbReference type="Gene3D" id="1.10.533.10">
    <property type="entry name" value="Death Domain, Fas"/>
    <property type="match status" value="1"/>
</dbReference>
<accession>A0ABD0L9E9</accession>
<dbReference type="SUPFAM" id="SSF52540">
    <property type="entry name" value="P-loop containing nucleoside triphosphate hydrolases"/>
    <property type="match status" value="2"/>
</dbReference>
<dbReference type="PANTHER" id="PTHR24126:SF14">
    <property type="entry name" value="ANK_REP_REGION DOMAIN-CONTAINING PROTEIN"/>
    <property type="match status" value="1"/>
</dbReference>
<dbReference type="Pfam" id="PF20720">
    <property type="entry name" value="nSTAND3"/>
    <property type="match status" value="2"/>
</dbReference>
<keyword evidence="2 3" id="KW-0040">ANK repeat</keyword>
<feature type="repeat" description="ANK" evidence="3">
    <location>
        <begin position="799"/>
        <end position="831"/>
    </location>
</feature>
<evidence type="ECO:0000313" key="5">
    <source>
        <dbReference type="EMBL" id="KAK7495808.1"/>
    </source>
</evidence>
<feature type="domain" description="AAA+ ATPase" evidence="4">
    <location>
        <begin position="125"/>
        <end position="253"/>
    </location>
</feature>
<feature type="repeat" description="ANK" evidence="3">
    <location>
        <begin position="676"/>
        <end position="708"/>
    </location>
</feature>
<dbReference type="PRINTS" id="PR01415">
    <property type="entry name" value="ANKYRIN"/>
</dbReference>
<feature type="repeat" description="ANK" evidence="3">
    <location>
        <begin position="1925"/>
        <end position="1957"/>
    </location>
</feature>
<protein>
    <recommendedName>
        <fullName evidence="4">AAA+ ATPase domain-containing protein</fullName>
    </recommendedName>
</protein>
<dbReference type="Pfam" id="PF13857">
    <property type="entry name" value="Ank_5"/>
    <property type="match status" value="2"/>
</dbReference>
<organism evidence="5 6">
    <name type="scientific">Batillaria attramentaria</name>
    <dbReference type="NCBI Taxonomy" id="370345"/>
    <lineage>
        <taxon>Eukaryota</taxon>
        <taxon>Metazoa</taxon>
        <taxon>Spiralia</taxon>
        <taxon>Lophotrochozoa</taxon>
        <taxon>Mollusca</taxon>
        <taxon>Gastropoda</taxon>
        <taxon>Caenogastropoda</taxon>
        <taxon>Sorbeoconcha</taxon>
        <taxon>Cerithioidea</taxon>
        <taxon>Batillariidae</taxon>
        <taxon>Batillaria</taxon>
    </lineage>
</organism>
<feature type="repeat" description="ANK" evidence="3">
    <location>
        <begin position="2025"/>
        <end position="2057"/>
    </location>
</feature>
<feature type="repeat" description="ANK" evidence="3">
    <location>
        <begin position="1838"/>
        <end position="1870"/>
    </location>
</feature>
<evidence type="ECO:0000259" key="4">
    <source>
        <dbReference type="SMART" id="SM00382"/>
    </source>
</evidence>
<feature type="repeat" description="ANK" evidence="3">
    <location>
        <begin position="2091"/>
        <end position="2123"/>
    </location>
</feature>
<dbReference type="Proteomes" id="UP001519460">
    <property type="component" value="Unassembled WGS sequence"/>
</dbReference>
<sequence length="2170" mass="240574">MDGAVDPSLHCLSVQAAITPDVRTTGTNPDGWDDAEIDMAAVDAMLSEMGKRVEPENSKKGGGEVSSPIFTRVMPAKFDLSMARFAADDWQPTFLQGNSEATIDCDRSHYVHTDDMDDAVDALDTRGRVVLCGPPGCGKTALGQALLRRYRKRGYTPYVITHLHDWHTHIGEGRKSVVLMDGALGKVRVDRQKHDQWQAILCNVLEFSKSRDCLLVLTLYPHILRELHVLDAGTDSPLLESMVVVHLMNDPLDVELKRDMLTSHLNELHLDTAEQDALVTEILQNDVSGAAFPWCCRQLVKTSVTTDASDYEDDATPVFARTLQHTGIFTAPAEAYIVLLQHMLRDPKHGETMAVVMSMIMLGLGRFLHNPRRVQPQLENLGFRNFSDYRLEEYADVLKGSILNENGNGFFSRVIYDAVGLALGRSFSLPILLKVCDARFLVQHVRTKATATEFSVTIGPGPDDRQLLMQTMYDHMMSGRLPQLCQHPCLHCPQFLNEFEEFCRERNYIRRLVRVVDAINGMPLLYWSVLGPSENLLEWSLKITKKETNHNLKSKTLSSLLVQMIFSCVLSQYEELGHSSKLAILLKALADGCTLKDRRMEFSFPSKEQQSVENLPLESLCYLNNPSLPIPASLVSFALRSSESDAGQVCAHLSCTDWYLAFRLLTDKEVDERDEEGNTLLHVAADIGHLDAVKIAVKSGASLTARNNRGQTPVQLATLRKQWFKKQVIQTKFVANALHKACREGDQDTLKVLLCLGASLELNDSIGNTPLHAACGAGQTDTTALLISLGADVNSRDYSGNTPLHDACRLGHTQIAVLLMNNGADDLIPNSLFITPLENALQNEMEIAHKFVRIYVLGRNRQAALPWWKELERYTFPLHKIMSLIYVLFFMWHYYPILVGHTDLHDACRSGSLTNQNARFLMLSVWDVNQRSLLGGTPLHIACGHGNTNSVHVLIQHGADVNMRNFLGNIPLHNACLTGNIESVRLLLKSGSEVSVKNHDGLTPLQYALRTGNKESARLLVAHDADVNVRDSFGFTPLHHAGWDGDAETAELLIAKGADVSAEDVLGLTPLYYAFRSGDTKTAQIMARNDHSSLRPVGVTQLPSTSMPSSGDEEMDVVPAVGEASANTTPVTLQTILQNVQYNTFIKIITSLNRNHPGTSNDFRELEEWSVTEGRQFIASYAYLIDELEPDHVIPSLICAGCFSFDDKDYVENGGQDRSRRARAQRFCQLIQQKGEKVFKVFKRNLQESGYDQAVRQIESTDVSRTLLPVEFSGTASELAIDSDRTHYVHTPDFDKALDALEKCGCVVLCGPPGSGKSTLGHALLRRYHLKGFKHHNILSLEELNKHAGEVGQCIFLMDGTFGEARVNMMNYQQWRVIMPRVRELIKSKECVLVLTIYPHVLRELELLDTADQSPLLDFPNRINMQESLDRHQKTELLRFHLKDMELGVVEFDSLVADILEKDKSGACFGWCCHQLQRLFHTLSDAERAFIFASPTEAFVPLFQRMLRHPEYGCAIAALLAMALQGLGGFLHRPNFMRKQLQKLGFQKDCSFRLDSCAKFLKGFILNQSGDGFLHRYLYDAAGLALGSSSAIPVLLKVCDVQFSVQFLRTREVQSPAERLSICVGADTGDHHLLLQMMQKYMVSDQLQKLCQHPLLQSQQFLQEFQATFVGKQLTQVLNAVDVVNKLPLLYWSAWGSSTVLTDWCMELMAKGRTSRHMDIADILMKVAFICTVTRDSAVSKSVMEKLHSLLGKRYSEDALDIDIPLPQMDSIITSDLAYKCRQVLSRASSRCLSGSDDLVTVALSEARDVIHLKLKEKGLWHFALHLFDSHVDQKDGDGNTLLHAAVGSGNVDAVSLAVRSGASLLVLNDKGLSPVQLVSHRNTEGDYQNRYSQFKQAINRGDEISVKIGLCTGIPVGIDCTDGFRNTPLHLACSSGQDKVASLFIDLHADVNAANEKGMTPLICACLHDKRACARLLLDRVAVDVSMADSSGRSALHYACKENAEGIVKLLLDCGADLNCKDANGLTPLHIAVSAGHLDLVELLCAEDADTDVRSLRGNTPLHLSCMKGDARMVECMMSFHANVNCKNNVLETPLHLAAKQGHAALVSLLLQNGAAVKGKTKFGLTPLALAKTRKHHGRIVKLLSACGAVGGKPPSLHRHVRPLGVLNV</sequence>
<dbReference type="SUPFAM" id="SSF47986">
    <property type="entry name" value="DEATH domain"/>
    <property type="match status" value="1"/>
</dbReference>
<feature type="repeat" description="ANK" evidence="3">
    <location>
        <begin position="1000"/>
        <end position="1032"/>
    </location>
</feature>
<proteinExistence type="predicted"/>
<feature type="repeat" description="ANK" evidence="3">
    <location>
        <begin position="766"/>
        <end position="798"/>
    </location>
</feature>
<feature type="repeat" description="ANK" evidence="3">
    <location>
        <begin position="1033"/>
        <end position="1065"/>
    </location>
</feature>
<comment type="caution">
    <text evidence="5">The sequence shown here is derived from an EMBL/GenBank/DDBJ whole genome shotgun (WGS) entry which is preliminary data.</text>
</comment>
<dbReference type="InterPro" id="IPR002110">
    <property type="entry name" value="Ankyrin_rpt"/>
</dbReference>
<dbReference type="SMART" id="SM00382">
    <property type="entry name" value="AAA"/>
    <property type="match status" value="2"/>
</dbReference>